<dbReference type="GO" id="GO:0003700">
    <property type="term" value="F:DNA-binding transcription factor activity"/>
    <property type="evidence" value="ECO:0007669"/>
    <property type="project" value="InterPro"/>
</dbReference>
<dbReference type="PROSITE" id="PS50217">
    <property type="entry name" value="BZIP"/>
    <property type="match status" value="1"/>
</dbReference>
<comment type="similarity">
    <text evidence="2">Belongs to the bZIP family.</text>
</comment>
<dbReference type="EMBL" id="KE343596">
    <property type="protein sequence ID" value="EXB36817.1"/>
    <property type="molecule type" value="Genomic_DNA"/>
</dbReference>
<keyword evidence="6" id="KW-0539">Nucleus</keyword>
<keyword evidence="3" id="KW-0805">Transcription regulation</keyword>
<name>W9R1Z8_9ROSA</name>
<dbReference type="InterPro" id="IPR012900">
    <property type="entry name" value="MFMR"/>
</dbReference>
<dbReference type="PROSITE" id="PS00036">
    <property type="entry name" value="BZIP_BASIC"/>
    <property type="match status" value="1"/>
</dbReference>
<dbReference type="CDD" id="cd14702">
    <property type="entry name" value="bZIP_plant_GBF1"/>
    <property type="match status" value="1"/>
</dbReference>
<evidence type="ECO:0000313" key="9">
    <source>
        <dbReference type="EMBL" id="EXB36817.1"/>
    </source>
</evidence>
<dbReference type="OrthoDB" id="1642657at2759"/>
<feature type="compositionally biased region" description="Basic and acidic residues" evidence="7">
    <location>
        <begin position="129"/>
        <end position="141"/>
    </location>
</feature>
<dbReference type="STRING" id="981085.W9R1Z8"/>
<evidence type="ECO:0000256" key="5">
    <source>
        <dbReference type="ARBA" id="ARBA00023163"/>
    </source>
</evidence>
<evidence type="ECO:0000256" key="7">
    <source>
        <dbReference type="SAM" id="MobiDB-lite"/>
    </source>
</evidence>
<evidence type="ECO:0000256" key="6">
    <source>
        <dbReference type="ARBA" id="ARBA00023242"/>
    </source>
</evidence>
<feature type="region of interest" description="Disordered" evidence="7">
    <location>
        <begin position="161"/>
        <end position="233"/>
    </location>
</feature>
<feature type="region of interest" description="Disordered" evidence="7">
    <location>
        <begin position="1"/>
        <end position="42"/>
    </location>
</feature>
<keyword evidence="5" id="KW-0804">Transcription</keyword>
<evidence type="ECO:0000256" key="1">
    <source>
        <dbReference type="ARBA" id="ARBA00004123"/>
    </source>
</evidence>
<evidence type="ECO:0000259" key="8">
    <source>
        <dbReference type="PROSITE" id="PS50217"/>
    </source>
</evidence>
<sequence>MGSSEMDKPAKDKEKDSKTMPTSTQEQSSTTSAGAVNPDWSGFQAYSPIPPHGFLASSPQAHPYMWGVQHMMPPYGTPPHPYVAMYPHGGLYAHPSIPPGSYPFSPFAMPPPNGIAVEAPGNTPGSMEADGRPSEVKEKLPIKRSKGSLGSLNMIAWKNNEAGKTSGTSTNGVYSKSAESASEGTSEGSDENSQDDSQLKSGGGQDSLEGDASQNGNSVHGPQNGGPSTPHTMVNQTMAMIPITAAGAPGPATNLNIGMDYWGTPAASTIPALRGNVPSTPVAGGIVTAGSRDSVQSQLWLQDERELKRQRRKQSNRESARRSRLRKQAECDELAQRAEALKDENANLRSEVSRIRSEYEQLLSENASLKERLGEVPGQDDLRSDRNDQHLNNDPQQTGQT</sequence>
<feature type="compositionally biased region" description="Polar residues" evidence="7">
    <location>
        <begin position="392"/>
        <end position="401"/>
    </location>
</feature>
<organism evidence="9 10">
    <name type="scientific">Morus notabilis</name>
    <dbReference type="NCBI Taxonomy" id="981085"/>
    <lineage>
        <taxon>Eukaryota</taxon>
        <taxon>Viridiplantae</taxon>
        <taxon>Streptophyta</taxon>
        <taxon>Embryophyta</taxon>
        <taxon>Tracheophyta</taxon>
        <taxon>Spermatophyta</taxon>
        <taxon>Magnoliopsida</taxon>
        <taxon>eudicotyledons</taxon>
        <taxon>Gunneridae</taxon>
        <taxon>Pentapetalae</taxon>
        <taxon>rosids</taxon>
        <taxon>fabids</taxon>
        <taxon>Rosales</taxon>
        <taxon>Moraceae</taxon>
        <taxon>Moreae</taxon>
        <taxon>Morus</taxon>
    </lineage>
</organism>
<dbReference type="InterPro" id="IPR046347">
    <property type="entry name" value="bZIP_sf"/>
</dbReference>
<evidence type="ECO:0000256" key="3">
    <source>
        <dbReference type="ARBA" id="ARBA00023015"/>
    </source>
</evidence>
<feature type="domain" description="BZIP" evidence="8">
    <location>
        <begin position="306"/>
        <end position="369"/>
    </location>
</feature>
<feature type="compositionally biased region" description="Basic and acidic residues" evidence="7">
    <location>
        <begin position="368"/>
        <end position="391"/>
    </location>
</feature>
<reference evidence="10" key="1">
    <citation type="submission" date="2013-01" db="EMBL/GenBank/DDBJ databases">
        <title>Draft Genome Sequence of a Mulberry Tree, Morus notabilis C.K. Schneid.</title>
        <authorList>
            <person name="He N."/>
            <person name="Zhao S."/>
        </authorList>
    </citation>
    <scope>NUCLEOTIDE SEQUENCE</scope>
</reference>
<feature type="compositionally biased region" description="Basic and acidic residues" evidence="7">
    <location>
        <begin position="315"/>
        <end position="327"/>
    </location>
</feature>
<feature type="region of interest" description="Disordered" evidence="7">
    <location>
        <begin position="121"/>
        <end position="145"/>
    </location>
</feature>
<dbReference type="SMART" id="SM00338">
    <property type="entry name" value="BRLZ"/>
    <property type="match status" value="1"/>
</dbReference>
<dbReference type="PANTHER" id="PTHR45967">
    <property type="entry name" value="G-BOX-BINDING FACTOR 3-RELATED"/>
    <property type="match status" value="1"/>
</dbReference>
<dbReference type="Proteomes" id="UP000030645">
    <property type="component" value="Unassembled WGS sequence"/>
</dbReference>
<feature type="compositionally biased region" description="Polar residues" evidence="7">
    <location>
        <begin position="162"/>
        <end position="174"/>
    </location>
</feature>
<accession>W9R1Z8</accession>
<feature type="compositionally biased region" description="Polar residues" evidence="7">
    <location>
        <begin position="212"/>
        <end position="233"/>
    </location>
</feature>
<dbReference type="Pfam" id="PF07777">
    <property type="entry name" value="MFMR"/>
    <property type="match status" value="1"/>
</dbReference>
<feature type="compositionally biased region" description="Low complexity" evidence="7">
    <location>
        <begin position="22"/>
        <end position="32"/>
    </location>
</feature>
<evidence type="ECO:0000256" key="4">
    <source>
        <dbReference type="ARBA" id="ARBA00023125"/>
    </source>
</evidence>
<feature type="region of interest" description="Disordered" evidence="7">
    <location>
        <begin position="366"/>
        <end position="401"/>
    </location>
</feature>
<dbReference type="eggNOG" id="ENOG502QUJX">
    <property type="taxonomic scope" value="Eukaryota"/>
</dbReference>
<dbReference type="AlphaFoldDB" id="W9R1Z8"/>
<dbReference type="Pfam" id="PF00170">
    <property type="entry name" value="bZIP_1"/>
    <property type="match status" value="1"/>
</dbReference>
<feature type="region of interest" description="Disordered" evidence="7">
    <location>
        <begin position="306"/>
        <end position="327"/>
    </location>
</feature>
<protein>
    <submittedName>
        <fullName evidence="9">Transcription factor HBP-1a</fullName>
    </submittedName>
</protein>
<gene>
    <name evidence="9" type="ORF">L484_007879</name>
</gene>
<evidence type="ECO:0000313" key="10">
    <source>
        <dbReference type="Proteomes" id="UP000030645"/>
    </source>
</evidence>
<dbReference type="GO" id="GO:0000976">
    <property type="term" value="F:transcription cis-regulatory region binding"/>
    <property type="evidence" value="ECO:0007669"/>
    <property type="project" value="UniProtKB-ARBA"/>
</dbReference>
<proteinExistence type="inferred from homology"/>
<feature type="compositionally biased region" description="Low complexity" evidence="7">
    <location>
        <begin position="175"/>
        <end position="187"/>
    </location>
</feature>
<dbReference type="KEGG" id="mnt:21391270"/>
<dbReference type="InterPro" id="IPR045314">
    <property type="entry name" value="bZIP_plant_GBF1"/>
</dbReference>
<dbReference type="InterPro" id="IPR044827">
    <property type="entry name" value="GBF-like"/>
</dbReference>
<feature type="compositionally biased region" description="Basic and acidic residues" evidence="7">
    <location>
        <begin position="1"/>
        <end position="18"/>
    </location>
</feature>
<comment type="subcellular location">
    <subcellularLocation>
        <location evidence="1">Nucleus</location>
    </subcellularLocation>
</comment>
<dbReference type="PANTHER" id="PTHR45967:SF2">
    <property type="entry name" value="BZIP TRANSCRIPTION FACTOR 68"/>
    <property type="match status" value="1"/>
</dbReference>
<dbReference type="Pfam" id="PF16596">
    <property type="entry name" value="MFMR_assoc"/>
    <property type="match status" value="1"/>
</dbReference>
<dbReference type="GO" id="GO:0005634">
    <property type="term" value="C:nucleus"/>
    <property type="evidence" value="ECO:0007669"/>
    <property type="project" value="UniProtKB-SubCell"/>
</dbReference>
<dbReference type="InterPro" id="IPR004827">
    <property type="entry name" value="bZIP"/>
</dbReference>
<dbReference type="SUPFAM" id="SSF57959">
    <property type="entry name" value="Leucine zipper domain"/>
    <property type="match status" value="1"/>
</dbReference>
<evidence type="ECO:0000256" key="2">
    <source>
        <dbReference type="ARBA" id="ARBA00007163"/>
    </source>
</evidence>
<keyword evidence="10" id="KW-1185">Reference proteome</keyword>
<keyword evidence="4" id="KW-0238">DNA-binding</keyword>
<dbReference type="Gene3D" id="1.20.5.170">
    <property type="match status" value="1"/>
</dbReference>